<keyword evidence="2 5" id="KW-0547">Nucleotide-binding</keyword>
<dbReference type="PROSITE" id="PS00108">
    <property type="entry name" value="PROTEIN_KINASE_ST"/>
    <property type="match status" value="1"/>
</dbReference>
<evidence type="ECO:0000256" key="1">
    <source>
        <dbReference type="ARBA" id="ARBA00022679"/>
    </source>
</evidence>
<accession>A0A1I4W950</accession>
<evidence type="ECO:0000313" key="9">
    <source>
        <dbReference type="Proteomes" id="UP000198575"/>
    </source>
</evidence>
<keyword evidence="3 8" id="KW-0418">Kinase</keyword>
<dbReference type="SUPFAM" id="SSF56112">
    <property type="entry name" value="Protein kinase-like (PK-like)"/>
    <property type="match status" value="1"/>
</dbReference>
<keyword evidence="8" id="KW-0723">Serine/threonine-protein kinase</keyword>
<sequence>MGEERNRDGERLDRTREAMRQFEAWMQIEDTGARAGFMERLRAIDPQLYERVDALVRADRGGAAAQFMEGTAIRRLHAEPNEGQGVDRAGEHMGPWRLVSLLGRGGMGEVWLAERVDGQYHAHAAIKLLRGSNEGAPARRRFQREGRILARLAHDHIARLLDAGESERGQRYLVLEWIEGERIDAWADRHRLSIDRRLGLFEQVCAAVSYAHSHLVVHRDLKPSNVLVQDDGEVKLLDFGVAKLLEDDRDAPEQTELTLADGVALTPEYASPEQIENAAITVASDVYSLGVLLYVLLAGEGPYADRGSSPAQWARAILEGEPRRLSGATGGAGEVATARAEARSSTPAEWRRALRGELETIVARALKKQPTERYASVAALAEDIHRYRENRPILARPDSLAYRSRKFARRHRVGVAVSILAILGLAAGILLVSWQAHVARLEAERSERSRTFLVNLIRDVNPFSASRGGQGQTGNLLAAALDRVEHDFADAPDMQAELRSVIALGLRQIGDNAKSVAILETNVAELRRNFGDRSPILGNALVELGYVKRELGDIAAARADFTEAEPLLRDAGPDYRNARIELLVALARLDNQVGDHAHALELHRRILGEREALQGADGPDVATDLMNIATDDGALERYAEAESLAMRADDLLVRRLGPDHARRIYIENTLGLAQAFAGHAEAGIATLRDAVQRARATLAPDAPMLGIVLTSLGVALHEGGDDDAALAALEEAHRIMDAAAHPMRGQVTLMLGRVELALDRPQALATLQAAIGELAGPAGADGHLDLAGAAHGAALARSGRRDEGEAEARAARARLLAGKSAASVTLAEIDRLLADIEDAGGATERALAFRHDALAVYRRVYGTEHPRTHELAAVVSATHADSKR</sequence>
<dbReference type="EMBL" id="FOVF01000004">
    <property type="protein sequence ID" value="SFN09957.1"/>
    <property type="molecule type" value="Genomic_DNA"/>
</dbReference>
<dbReference type="OrthoDB" id="9783151at2"/>
<dbReference type="InterPro" id="IPR011990">
    <property type="entry name" value="TPR-like_helical_dom_sf"/>
</dbReference>
<evidence type="ECO:0000256" key="6">
    <source>
        <dbReference type="SAM" id="Phobius"/>
    </source>
</evidence>
<dbReference type="CDD" id="cd14014">
    <property type="entry name" value="STKc_PknB_like"/>
    <property type="match status" value="1"/>
</dbReference>
<dbReference type="PROSITE" id="PS50011">
    <property type="entry name" value="PROTEIN_KINASE_DOM"/>
    <property type="match status" value="1"/>
</dbReference>
<evidence type="ECO:0000256" key="2">
    <source>
        <dbReference type="ARBA" id="ARBA00022741"/>
    </source>
</evidence>
<keyword evidence="6" id="KW-0472">Membrane</keyword>
<dbReference type="Proteomes" id="UP000198575">
    <property type="component" value="Unassembled WGS sequence"/>
</dbReference>
<keyword evidence="6" id="KW-1133">Transmembrane helix</keyword>
<dbReference type="STRING" id="578942.SAMN05216289_10491"/>
<dbReference type="GO" id="GO:0005524">
    <property type="term" value="F:ATP binding"/>
    <property type="evidence" value="ECO:0007669"/>
    <property type="project" value="UniProtKB-UniRule"/>
</dbReference>
<evidence type="ECO:0000256" key="3">
    <source>
        <dbReference type="ARBA" id="ARBA00022777"/>
    </source>
</evidence>
<dbReference type="PROSITE" id="PS00107">
    <property type="entry name" value="PROTEIN_KINASE_ATP"/>
    <property type="match status" value="1"/>
</dbReference>
<dbReference type="InterPro" id="IPR011009">
    <property type="entry name" value="Kinase-like_dom_sf"/>
</dbReference>
<keyword evidence="1" id="KW-0808">Transferase</keyword>
<dbReference type="InterPro" id="IPR000719">
    <property type="entry name" value="Prot_kinase_dom"/>
</dbReference>
<dbReference type="RefSeq" id="WP_092405366.1">
    <property type="nucleotide sequence ID" value="NZ_FOVF01000004.1"/>
</dbReference>
<dbReference type="PANTHER" id="PTHR43289:SF34">
    <property type="entry name" value="SERINE_THREONINE-PROTEIN KINASE YBDM-RELATED"/>
    <property type="match status" value="1"/>
</dbReference>
<protein>
    <submittedName>
        <fullName evidence="8">Serine/threonine protein kinase</fullName>
    </submittedName>
</protein>
<dbReference type="InterPro" id="IPR008271">
    <property type="entry name" value="Ser/Thr_kinase_AS"/>
</dbReference>
<keyword evidence="6" id="KW-0812">Transmembrane</keyword>
<feature type="domain" description="Protein kinase" evidence="7">
    <location>
        <begin position="96"/>
        <end position="388"/>
    </location>
</feature>
<dbReference type="GO" id="GO:0004674">
    <property type="term" value="F:protein serine/threonine kinase activity"/>
    <property type="evidence" value="ECO:0007669"/>
    <property type="project" value="UniProtKB-KW"/>
</dbReference>
<name>A0A1I4W950_9GAMM</name>
<proteinExistence type="predicted"/>
<dbReference type="Gene3D" id="1.10.510.10">
    <property type="entry name" value="Transferase(Phosphotransferase) domain 1"/>
    <property type="match status" value="1"/>
</dbReference>
<evidence type="ECO:0000256" key="5">
    <source>
        <dbReference type="PROSITE-ProRule" id="PRU10141"/>
    </source>
</evidence>
<evidence type="ECO:0000256" key="4">
    <source>
        <dbReference type="ARBA" id="ARBA00022840"/>
    </source>
</evidence>
<dbReference type="Gene3D" id="3.30.200.20">
    <property type="entry name" value="Phosphorylase Kinase, domain 1"/>
    <property type="match status" value="1"/>
</dbReference>
<dbReference type="InterPro" id="IPR017441">
    <property type="entry name" value="Protein_kinase_ATP_BS"/>
</dbReference>
<gene>
    <name evidence="8" type="ORF">SAMN05216289_10491</name>
</gene>
<dbReference type="PANTHER" id="PTHR43289">
    <property type="entry name" value="MITOGEN-ACTIVATED PROTEIN KINASE KINASE KINASE 20-RELATED"/>
    <property type="match status" value="1"/>
</dbReference>
<dbReference type="AlphaFoldDB" id="A0A1I4W950"/>
<reference evidence="8 9" key="1">
    <citation type="submission" date="2016-10" db="EMBL/GenBank/DDBJ databases">
        <authorList>
            <person name="de Groot N.N."/>
        </authorList>
    </citation>
    <scope>NUCLEOTIDE SEQUENCE [LARGE SCALE GENOMIC DNA]</scope>
    <source>
        <strain evidence="8 9">CGMCC 1.7659</strain>
    </source>
</reference>
<feature type="binding site" evidence="5">
    <location>
        <position position="127"/>
    </location>
    <ligand>
        <name>ATP</name>
        <dbReference type="ChEBI" id="CHEBI:30616"/>
    </ligand>
</feature>
<keyword evidence="9" id="KW-1185">Reference proteome</keyword>
<evidence type="ECO:0000259" key="7">
    <source>
        <dbReference type="PROSITE" id="PS50011"/>
    </source>
</evidence>
<organism evidence="8 9">
    <name type="scientific">Dokdonella immobilis</name>
    <dbReference type="NCBI Taxonomy" id="578942"/>
    <lineage>
        <taxon>Bacteria</taxon>
        <taxon>Pseudomonadati</taxon>
        <taxon>Pseudomonadota</taxon>
        <taxon>Gammaproteobacteria</taxon>
        <taxon>Lysobacterales</taxon>
        <taxon>Rhodanobacteraceae</taxon>
        <taxon>Dokdonella</taxon>
    </lineage>
</organism>
<dbReference type="Gene3D" id="1.25.40.10">
    <property type="entry name" value="Tetratricopeptide repeat domain"/>
    <property type="match status" value="2"/>
</dbReference>
<dbReference type="SMART" id="SM00220">
    <property type="entry name" value="S_TKc"/>
    <property type="match status" value="1"/>
</dbReference>
<dbReference type="Pfam" id="PF00069">
    <property type="entry name" value="Pkinase"/>
    <property type="match status" value="1"/>
</dbReference>
<dbReference type="SUPFAM" id="SSF48452">
    <property type="entry name" value="TPR-like"/>
    <property type="match status" value="2"/>
</dbReference>
<evidence type="ECO:0000313" key="8">
    <source>
        <dbReference type="EMBL" id="SFN09957.1"/>
    </source>
</evidence>
<feature type="transmembrane region" description="Helical" evidence="6">
    <location>
        <begin position="413"/>
        <end position="434"/>
    </location>
</feature>
<dbReference type="Pfam" id="PF13374">
    <property type="entry name" value="TPR_10"/>
    <property type="match status" value="1"/>
</dbReference>
<keyword evidence="4 5" id="KW-0067">ATP-binding</keyword>